<dbReference type="AlphaFoldDB" id="A0A5B8FG66"/>
<feature type="transmembrane region" description="Helical" evidence="2">
    <location>
        <begin position="213"/>
        <end position="231"/>
    </location>
</feature>
<feature type="transmembrane region" description="Helical" evidence="2">
    <location>
        <begin position="89"/>
        <end position="110"/>
    </location>
</feature>
<dbReference type="GO" id="GO:0004175">
    <property type="term" value="F:endopeptidase activity"/>
    <property type="evidence" value="ECO:0007669"/>
    <property type="project" value="UniProtKB-ARBA"/>
</dbReference>
<proteinExistence type="predicted"/>
<evidence type="ECO:0000313" key="4">
    <source>
        <dbReference type="EMBL" id="QDL90831.1"/>
    </source>
</evidence>
<feature type="domain" description="CAAX prenyl protease 2/Lysostaphin resistance protein A-like" evidence="3">
    <location>
        <begin position="158"/>
        <end position="247"/>
    </location>
</feature>
<dbReference type="GO" id="GO:0006508">
    <property type="term" value="P:proteolysis"/>
    <property type="evidence" value="ECO:0007669"/>
    <property type="project" value="UniProtKB-KW"/>
</dbReference>
<protein>
    <submittedName>
        <fullName evidence="4">CPBP family intramembrane metalloprotease</fullName>
    </submittedName>
</protein>
<dbReference type="GO" id="GO:0080120">
    <property type="term" value="P:CAAX-box protein maturation"/>
    <property type="evidence" value="ECO:0007669"/>
    <property type="project" value="UniProtKB-ARBA"/>
</dbReference>
<dbReference type="OrthoDB" id="9805801at2"/>
<feature type="region of interest" description="Disordered" evidence="1">
    <location>
        <begin position="23"/>
        <end position="55"/>
    </location>
</feature>
<evidence type="ECO:0000259" key="3">
    <source>
        <dbReference type="Pfam" id="PF02517"/>
    </source>
</evidence>
<keyword evidence="4" id="KW-0482">Metalloprotease</keyword>
<name>A0A5B8FG66_9RHOB</name>
<keyword evidence="2" id="KW-0472">Membrane</keyword>
<dbReference type="Proteomes" id="UP000305888">
    <property type="component" value="Chromosome"/>
</dbReference>
<keyword evidence="2" id="KW-0812">Transmembrane</keyword>
<gene>
    <name evidence="4" type="ORF">FDP22_02940</name>
</gene>
<dbReference type="InterPro" id="IPR003675">
    <property type="entry name" value="Rce1/LyrA-like_dom"/>
</dbReference>
<feature type="transmembrane region" description="Helical" evidence="2">
    <location>
        <begin position="159"/>
        <end position="178"/>
    </location>
</feature>
<keyword evidence="4" id="KW-0378">Hydrolase</keyword>
<dbReference type="KEGG" id="ppru:FDP22_02940"/>
<keyword evidence="5" id="KW-1185">Reference proteome</keyword>
<evidence type="ECO:0000313" key="5">
    <source>
        <dbReference type="Proteomes" id="UP000305888"/>
    </source>
</evidence>
<organism evidence="4 5">
    <name type="scientific">Paroceanicella profunda</name>
    <dbReference type="NCBI Taxonomy" id="2579971"/>
    <lineage>
        <taxon>Bacteria</taxon>
        <taxon>Pseudomonadati</taxon>
        <taxon>Pseudomonadota</taxon>
        <taxon>Alphaproteobacteria</taxon>
        <taxon>Rhodobacterales</taxon>
        <taxon>Paracoccaceae</taxon>
        <taxon>Paroceanicella</taxon>
    </lineage>
</organism>
<feature type="transmembrane region" description="Helical" evidence="2">
    <location>
        <begin position="238"/>
        <end position="262"/>
    </location>
</feature>
<dbReference type="EMBL" id="CP040818">
    <property type="protein sequence ID" value="QDL90831.1"/>
    <property type="molecule type" value="Genomic_DNA"/>
</dbReference>
<accession>A0A5B8FG66</accession>
<evidence type="ECO:0000256" key="2">
    <source>
        <dbReference type="SAM" id="Phobius"/>
    </source>
</evidence>
<reference evidence="4 5" key="1">
    <citation type="submission" date="2019-06" db="EMBL/GenBank/DDBJ databases">
        <title>Genome sequence of Rhodobacteraceae bacterium D4M1.</title>
        <authorList>
            <person name="Cao J."/>
        </authorList>
    </citation>
    <scope>NUCLEOTIDE SEQUENCE [LARGE SCALE GENOMIC DNA]</scope>
    <source>
        <strain evidence="4 5">D4M1</strain>
    </source>
</reference>
<dbReference type="Pfam" id="PF02517">
    <property type="entry name" value="Rce1-like"/>
    <property type="match status" value="1"/>
</dbReference>
<keyword evidence="4" id="KW-0645">Protease</keyword>
<dbReference type="GO" id="GO:0008237">
    <property type="term" value="F:metallopeptidase activity"/>
    <property type="evidence" value="ECO:0007669"/>
    <property type="project" value="UniProtKB-KW"/>
</dbReference>
<feature type="transmembrane region" description="Helical" evidence="2">
    <location>
        <begin position="122"/>
        <end position="143"/>
    </location>
</feature>
<sequence length="268" mass="29813">MLAIRPTTGRHFTADTAHLCVPEARKGKRNRPIRQACRAQRRSPGRGTRMSGTGGAAPRLPWPRWIEFLGLFVATPLVLALALPPSAMWGMLAATTLLGIGLLFLTPGFSPRALLRGGLLRHWRFVLLYVAVTTTIALVWIWLERPSAMFSFPFYSPQSWLMVMLLYPVLSALPQELLFRTLYFRRYGHLIPHGGTGIVVNGVIFSAAHLMYWNLPALVLTFLGGCIYAWAYERRGSFPLALALHALGGQIMFTTGMGTYFYHGAVPT</sequence>
<evidence type="ECO:0000256" key="1">
    <source>
        <dbReference type="SAM" id="MobiDB-lite"/>
    </source>
</evidence>
<feature type="transmembrane region" description="Helical" evidence="2">
    <location>
        <begin position="65"/>
        <end position="83"/>
    </location>
</feature>
<keyword evidence="2" id="KW-1133">Transmembrane helix</keyword>